<dbReference type="InterPro" id="IPR000010">
    <property type="entry name" value="Cystatin_dom"/>
</dbReference>
<proteinExistence type="predicted"/>
<dbReference type="CDD" id="cd00042">
    <property type="entry name" value="CY"/>
    <property type="match status" value="1"/>
</dbReference>
<dbReference type="AlphaFoldDB" id="A0ABD3CLJ6"/>
<evidence type="ECO:0000256" key="3">
    <source>
        <dbReference type="SAM" id="SignalP"/>
    </source>
</evidence>
<dbReference type="PANTHER" id="PTHR47373:SF1">
    <property type="entry name" value="CYSTEINE PROTEINASE INHIBITOR 2"/>
    <property type="match status" value="1"/>
</dbReference>
<dbReference type="SUPFAM" id="SSF54403">
    <property type="entry name" value="Cystatin/monellin"/>
    <property type="match status" value="1"/>
</dbReference>
<keyword evidence="3" id="KW-0732">Signal</keyword>
<gene>
    <name evidence="5" type="ORF">CASFOL_023180</name>
</gene>
<comment type="caution">
    <text evidence="5">The sequence shown here is derived from an EMBL/GenBank/DDBJ whole genome shotgun (WGS) entry which is preliminary data.</text>
</comment>
<name>A0ABD3CLJ6_9LAMI</name>
<accession>A0ABD3CLJ6</accession>
<dbReference type="EMBL" id="JAVIJP010000032">
    <property type="protein sequence ID" value="KAL3630196.1"/>
    <property type="molecule type" value="Genomic_DNA"/>
</dbReference>
<sequence>MAKVTIIPHLLLLLILPLMANAIGGRVGGRTQLKNVEGNKEVQDLGKYCVQEYNRQQQQKGNGRAKLLFFSRVVEAETQVVSGIKYYLKIAARGGGSAANSFEAVVVVKPWLHSKQLINFAPSTPSKNTK</sequence>
<keyword evidence="1" id="KW-0646">Protease inhibitor</keyword>
<protein>
    <recommendedName>
        <fullName evidence="4">Cystatin domain-containing protein</fullName>
    </recommendedName>
</protein>
<dbReference type="SMART" id="SM00043">
    <property type="entry name" value="CY"/>
    <property type="match status" value="1"/>
</dbReference>
<evidence type="ECO:0000256" key="1">
    <source>
        <dbReference type="ARBA" id="ARBA00022690"/>
    </source>
</evidence>
<dbReference type="Proteomes" id="UP001632038">
    <property type="component" value="Unassembled WGS sequence"/>
</dbReference>
<evidence type="ECO:0000259" key="4">
    <source>
        <dbReference type="SMART" id="SM00043"/>
    </source>
</evidence>
<evidence type="ECO:0000313" key="6">
    <source>
        <dbReference type="Proteomes" id="UP001632038"/>
    </source>
</evidence>
<dbReference type="PANTHER" id="PTHR47373">
    <property type="entry name" value="CYSTEINE PROTEINASE INHIBITOR 2"/>
    <property type="match status" value="1"/>
</dbReference>
<reference evidence="6" key="1">
    <citation type="journal article" date="2024" name="IScience">
        <title>Strigolactones Initiate the Formation of Haustorium-like Structures in Castilleja.</title>
        <authorList>
            <person name="Buerger M."/>
            <person name="Peterson D."/>
            <person name="Chory J."/>
        </authorList>
    </citation>
    <scope>NUCLEOTIDE SEQUENCE [LARGE SCALE GENOMIC DNA]</scope>
</reference>
<dbReference type="Gene3D" id="3.10.450.10">
    <property type="match status" value="1"/>
</dbReference>
<feature type="domain" description="Cystatin" evidence="4">
    <location>
        <begin position="25"/>
        <end position="123"/>
    </location>
</feature>
<keyword evidence="2" id="KW-0789">Thiol protease inhibitor</keyword>
<feature type="chain" id="PRO_5044811930" description="Cystatin domain-containing protein" evidence="3">
    <location>
        <begin position="23"/>
        <end position="130"/>
    </location>
</feature>
<evidence type="ECO:0000256" key="2">
    <source>
        <dbReference type="ARBA" id="ARBA00022704"/>
    </source>
</evidence>
<dbReference type="Pfam" id="PF16845">
    <property type="entry name" value="SQAPI"/>
    <property type="match status" value="1"/>
</dbReference>
<dbReference type="GO" id="GO:0004869">
    <property type="term" value="F:cysteine-type endopeptidase inhibitor activity"/>
    <property type="evidence" value="ECO:0007669"/>
    <property type="project" value="UniProtKB-KW"/>
</dbReference>
<evidence type="ECO:0000313" key="5">
    <source>
        <dbReference type="EMBL" id="KAL3630196.1"/>
    </source>
</evidence>
<dbReference type="InterPro" id="IPR046350">
    <property type="entry name" value="Cystatin_sf"/>
</dbReference>
<keyword evidence="6" id="KW-1185">Reference proteome</keyword>
<organism evidence="5 6">
    <name type="scientific">Castilleja foliolosa</name>
    <dbReference type="NCBI Taxonomy" id="1961234"/>
    <lineage>
        <taxon>Eukaryota</taxon>
        <taxon>Viridiplantae</taxon>
        <taxon>Streptophyta</taxon>
        <taxon>Embryophyta</taxon>
        <taxon>Tracheophyta</taxon>
        <taxon>Spermatophyta</taxon>
        <taxon>Magnoliopsida</taxon>
        <taxon>eudicotyledons</taxon>
        <taxon>Gunneridae</taxon>
        <taxon>Pentapetalae</taxon>
        <taxon>asterids</taxon>
        <taxon>lamiids</taxon>
        <taxon>Lamiales</taxon>
        <taxon>Orobanchaceae</taxon>
        <taxon>Pedicularideae</taxon>
        <taxon>Castillejinae</taxon>
        <taxon>Castilleja</taxon>
    </lineage>
</organism>
<feature type="signal peptide" evidence="3">
    <location>
        <begin position="1"/>
        <end position="22"/>
    </location>
</feature>